<keyword evidence="1" id="KW-0472">Membrane</keyword>
<name>A0ABW3TPR6_9MICO</name>
<protein>
    <submittedName>
        <fullName evidence="2">DUF2304 domain-containing protein</fullName>
    </submittedName>
</protein>
<comment type="caution">
    <text evidence="2">The sequence shown here is derived from an EMBL/GenBank/DDBJ whole genome shotgun (WGS) entry which is preliminary data.</text>
</comment>
<proteinExistence type="predicted"/>
<organism evidence="2 3">
    <name type="scientific">Leucobacter albus</name>
    <dbReference type="NCBI Taxonomy" id="272210"/>
    <lineage>
        <taxon>Bacteria</taxon>
        <taxon>Bacillati</taxon>
        <taxon>Actinomycetota</taxon>
        <taxon>Actinomycetes</taxon>
        <taxon>Micrococcales</taxon>
        <taxon>Microbacteriaceae</taxon>
        <taxon>Leucobacter</taxon>
    </lineage>
</organism>
<keyword evidence="1" id="KW-1133">Transmembrane helix</keyword>
<accession>A0ABW3TPR6</accession>
<feature type="transmembrane region" description="Helical" evidence="1">
    <location>
        <begin position="66"/>
        <end position="83"/>
    </location>
</feature>
<reference evidence="3" key="1">
    <citation type="journal article" date="2019" name="Int. J. Syst. Evol. Microbiol.">
        <title>The Global Catalogue of Microorganisms (GCM) 10K type strain sequencing project: providing services to taxonomists for standard genome sequencing and annotation.</title>
        <authorList>
            <consortium name="The Broad Institute Genomics Platform"/>
            <consortium name="The Broad Institute Genome Sequencing Center for Infectious Disease"/>
            <person name="Wu L."/>
            <person name="Ma J."/>
        </authorList>
    </citation>
    <scope>NUCLEOTIDE SEQUENCE [LARGE SCALE GENOMIC DNA]</scope>
    <source>
        <strain evidence="3">CCUG 50213</strain>
    </source>
</reference>
<feature type="transmembrane region" description="Helical" evidence="1">
    <location>
        <begin position="36"/>
        <end position="54"/>
    </location>
</feature>
<dbReference type="InterPro" id="IPR019277">
    <property type="entry name" value="DUF2304"/>
</dbReference>
<keyword evidence="1" id="KW-0812">Transmembrane</keyword>
<sequence length="123" mass="13604">MFTPSHVISAVAAGIVLIVVLEMLRRGSLRERHALWWLFAGTIGLVVTLFPGLLDRIARLLGVENPLNLAFFGGIVVLFLVNMQQAKELTRLEARTRTLAEQVALLDDRLAPNTQSDNDPSRS</sequence>
<evidence type="ECO:0000256" key="1">
    <source>
        <dbReference type="SAM" id="Phobius"/>
    </source>
</evidence>
<dbReference type="Pfam" id="PF10066">
    <property type="entry name" value="DUF2304"/>
    <property type="match status" value="1"/>
</dbReference>
<dbReference type="RefSeq" id="WP_343962822.1">
    <property type="nucleotide sequence ID" value="NZ_BAAAKZ010000019.1"/>
</dbReference>
<evidence type="ECO:0000313" key="2">
    <source>
        <dbReference type="EMBL" id="MFD1201372.1"/>
    </source>
</evidence>
<feature type="transmembrane region" description="Helical" evidence="1">
    <location>
        <begin position="6"/>
        <end position="24"/>
    </location>
</feature>
<dbReference type="EMBL" id="JBHTLY010000002">
    <property type="protein sequence ID" value="MFD1201372.1"/>
    <property type="molecule type" value="Genomic_DNA"/>
</dbReference>
<dbReference type="Proteomes" id="UP001597181">
    <property type="component" value="Unassembled WGS sequence"/>
</dbReference>
<keyword evidence="3" id="KW-1185">Reference proteome</keyword>
<gene>
    <name evidence="2" type="ORF">ACFQ3U_05630</name>
</gene>
<evidence type="ECO:0000313" key="3">
    <source>
        <dbReference type="Proteomes" id="UP001597181"/>
    </source>
</evidence>